<dbReference type="Pfam" id="PF07589">
    <property type="entry name" value="PEP-CTERM"/>
    <property type="match status" value="1"/>
</dbReference>
<organism evidence="3 4">
    <name type="scientific">Paracraurococcus lichenis</name>
    <dbReference type="NCBI Taxonomy" id="3064888"/>
    <lineage>
        <taxon>Bacteria</taxon>
        <taxon>Pseudomonadati</taxon>
        <taxon>Pseudomonadota</taxon>
        <taxon>Alphaproteobacteria</taxon>
        <taxon>Acetobacterales</taxon>
        <taxon>Roseomonadaceae</taxon>
        <taxon>Paracraurococcus</taxon>
    </lineage>
</organism>
<dbReference type="Proteomes" id="UP001243009">
    <property type="component" value="Unassembled WGS sequence"/>
</dbReference>
<evidence type="ECO:0000313" key="4">
    <source>
        <dbReference type="Proteomes" id="UP001243009"/>
    </source>
</evidence>
<dbReference type="InterPro" id="IPR013424">
    <property type="entry name" value="Ice-binding_C"/>
</dbReference>
<protein>
    <submittedName>
        <fullName evidence="3">Choice-of-anchor D domain-containing protein</fullName>
    </submittedName>
</protein>
<feature type="signal peptide" evidence="1">
    <location>
        <begin position="1"/>
        <end position="39"/>
    </location>
</feature>
<dbReference type="Gene3D" id="2.60.40.10">
    <property type="entry name" value="Immunoglobulins"/>
    <property type="match status" value="4"/>
</dbReference>
<name>A0ABT9E6A0_9PROT</name>
<sequence>METMVSMRARQAGASLRARALGATSLIGVAMLAATGAQAGTITTNAGNNSTLAFGNVLVGSTNATKTVTATQGAPIGSRQVTSALGGANANQFSQNTGQQTLNSGNPSRTWTYTFAPTSTGAKTATATLSASAVGSDAAFSSTLTLTGTGVAPAATLSKTADAGKVLVGQSGTGQVQITNTGNGNLAGTDPGGNFSKQTSTNLRMSGITSGNSAFSVATPTTASLTDGSSTTRNVIFSPTARGAASAVVTANFNNGIGNTNGSGTRQTTVNGTGVAPVIGQTTVTDAGNVRVGTVGSGTITVTNVGDGNQAGANTSSYATFGTGFASNLLGQASVSTAGAGFAITGPDLSIADGSSGSTSFSFTPTARGAATADATLDFKNGSSDGRNTAFQTTAALTGTGVGPEFYSDYGNAQAANDNATLDFGYILQGYSSSLTFSLYNVTDDPDLGDLTKLTIFDSSGILGLSGSVFQLAAFSTTALNPSDAMDLTLTFSGLSTGTFDDILTIHTDQGAAFGGHGLDFKFNLHGVILQAPDPTPAVPEPMTLTLFGTGLLGMALARRASRRRG</sequence>
<evidence type="ECO:0000313" key="3">
    <source>
        <dbReference type="EMBL" id="MDO9711697.1"/>
    </source>
</evidence>
<keyword evidence="4" id="KW-1185">Reference proteome</keyword>
<keyword evidence="1" id="KW-0732">Signal</keyword>
<dbReference type="RefSeq" id="WP_305106553.1">
    <property type="nucleotide sequence ID" value="NZ_JAUTWS010000033.1"/>
</dbReference>
<dbReference type="NCBIfam" id="NF012200">
    <property type="entry name" value="choice_anch_D"/>
    <property type="match status" value="2"/>
</dbReference>
<gene>
    <name evidence="3" type="ORF">Q7A36_25340</name>
</gene>
<dbReference type="EMBL" id="JAUTWS010000033">
    <property type="protein sequence ID" value="MDO9711697.1"/>
    <property type="molecule type" value="Genomic_DNA"/>
</dbReference>
<comment type="caution">
    <text evidence="3">The sequence shown here is derived from an EMBL/GenBank/DDBJ whole genome shotgun (WGS) entry which is preliminary data.</text>
</comment>
<accession>A0ABT9E6A0</accession>
<evidence type="ECO:0000256" key="1">
    <source>
        <dbReference type="SAM" id="SignalP"/>
    </source>
</evidence>
<dbReference type="InterPro" id="IPR013783">
    <property type="entry name" value="Ig-like_fold"/>
</dbReference>
<evidence type="ECO:0000259" key="2">
    <source>
        <dbReference type="Pfam" id="PF07589"/>
    </source>
</evidence>
<feature type="chain" id="PRO_5045449111" evidence="1">
    <location>
        <begin position="40"/>
        <end position="566"/>
    </location>
</feature>
<proteinExistence type="predicted"/>
<reference evidence="3 4" key="1">
    <citation type="submission" date="2023-08" db="EMBL/GenBank/DDBJ databases">
        <title>The draft genome sequence of Paracraurococcus sp. LOR1-02.</title>
        <authorList>
            <person name="Kingkaew E."/>
            <person name="Tanasupawat S."/>
        </authorList>
    </citation>
    <scope>NUCLEOTIDE SEQUENCE [LARGE SCALE GENOMIC DNA]</scope>
    <source>
        <strain evidence="3 4">LOR1-02</strain>
    </source>
</reference>
<feature type="domain" description="Ice-binding protein C-terminal" evidence="2">
    <location>
        <begin position="538"/>
        <end position="560"/>
    </location>
</feature>
<dbReference type="NCBIfam" id="TIGR02595">
    <property type="entry name" value="PEP_CTERM"/>
    <property type="match status" value="1"/>
</dbReference>